<dbReference type="Pfam" id="PF25023">
    <property type="entry name" value="TEN_YD-shell"/>
    <property type="match status" value="2"/>
</dbReference>
<keyword evidence="1" id="KW-0677">Repeat</keyword>
<evidence type="ECO:0000256" key="2">
    <source>
        <dbReference type="SAM" id="MobiDB-lite"/>
    </source>
</evidence>
<feature type="domain" description="Teneurin-like YD-shell" evidence="4">
    <location>
        <begin position="695"/>
        <end position="783"/>
    </location>
</feature>
<feature type="domain" description="Teneurin-like YD-shell" evidence="4">
    <location>
        <begin position="995"/>
        <end position="1125"/>
    </location>
</feature>
<dbReference type="KEGG" id="slac:SKTS_26080"/>
<evidence type="ECO:0000256" key="1">
    <source>
        <dbReference type="ARBA" id="ARBA00022737"/>
    </source>
</evidence>
<evidence type="ECO:0000313" key="6">
    <source>
        <dbReference type="Proteomes" id="UP000502260"/>
    </source>
</evidence>
<name>A0A6F8VFJ4_9PROT</name>
<evidence type="ECO:0000259" key="4">
    <source>
        <dbReference type="Pfam" id="PF25023"/>
    </source>
</evidence>
<dbReference type="AlphaFoldDB" id="A0A6F8VFJ4"/>
<gene>
    <name evidence="5" type="ORF">SKTS_26080</name>
</gene>
<feature type="region of interest" description="Disordered" evidence="2">
    <location>
        <begin position="519"/>
        <end position="549"/>
    </location>
</feature>
<dbReference type="InterPro" id="IPR031325">
    <property type="entry name" value="RHS_repeat"/>
</dbReference>
<sequence>MQKSNEMVMSVDSFLTRMSGLAITAIQDGIRHLCLPEISGINRRASAYQRLLILVMLFSCLLPSTFQAHADGNTPLSVSVEFYSVLYCGGDSCCPVLEPGGVWGSVRSGVKTDPAEACLALLKASNDVQACRHSPLFAGSVLGLGDYPWCEMVSAEGARGTTLSAYTTTCPPNSTSSNGVCACNAGFYASNSSCLPISPKNFGACTESSPQTPNPISIGSGNKYLSETDYVGGGPFPLKITRVYNGRADFFSRIGYNWRTGIQSAVTHIVYYETQVNGIDNRALKYTLNNNQWVADGDVPEKLTRLADASGTTVGWTLRKADDTLETYDANGRLLSIADRQQRTQTLTYSDGTAGPNGGYVLDAAGNATTMILPLGRVIRLTDSNGRFLRFDYDISLQIVMITDPAGGKYRYAYDANRNLKSVTYPDNKVRTYHYNEAANTGGANLPHALTGITDENGVRYATYSYDSSGRAIGEAHAGNVDTYGLNFGTNSTAVTDPLGTVRTYNFQTILGVAKSTGTNQPGGSGCGAASSAQTYDGDGNLSSRTDFNGTRTTYSYDLTRNLETSRIEAVGTPQARTISTSWHPSYRLPLKIAEPQRLTSYTYDAQGNPLTKTLQSTLDATGAQGLSATPVGTPRTWTYTYNPYGQILTLDGPRTDVADLTTYTYYGPTDPDLGKRGNLASLTNALGYTTQISAYDLNGNPLTLIDPNGLATQLGYDLRQRLTSRSVGGETTRYQYDNVGQLTQIVQPDGSSLNYTYDDAHRLTRISDSLGNRIDYTLDAIGNRTREEIHDPSGTLTQLRQRVFDALNRLAQDIGAQNQSTAYRYDANGNLTGITDPLNRNTANAYDGSETRYTWDLGQNGLGRLGKIEDYTGGVLTSANQYSYDPQGRVNTETRILNGISYTTAYSYSGGRLAGLTYPSGRQLAYTRDSSGHISEVRLTDNGQSKVLAGNIQYQPFGGIKSYTDGSGQTHTRSYDQDGRIAAYSLAGQTWLLGYDLANRITAQIDGGDAAHSAVYGYDNLDRLTGAVLPTTNYGYAYDPNGNRVSQTTGAATRSYTTDPASNRLLAIDSPAKNYAYDANGSTTNDGTNQLAYDAKGRLAQAVTAAGTTHYQLNALGQRIRKSGSADTVYLYDTAGHLIAETTPSGQTLREYVYLNDIPLVVLQ</sequence>
<dbReference type="InterPro" id="IPR050708">
    <property type="entry name" value="T6SS_VgrG/RHS"/>
</dbReference>
<dbReference type="RefSeq" id="WP_173065887.1">
    <property type="nucleotide sequence ID" value="NZ_AP022853.1"/>
</dbReference>
<dbReference type="NCBIfam" id="TIGR01643">
    <property type="entry name" value="YD_repeat_2x"/>
    <property type="match status" value="6"/>
</dbReference>
<dbReference type="InterPro" id="IPR045351">
    <property type="entry name" value="DUF6531"/>
</dbReference>
<evidence type="ECO:0008006" key="7">
    <source>
        <dbReference type="Google" id="ProtNLM"/>
    </source>
</evidence>
<accession>A0A6F8VFJ4</accession>
<dbReference type="Gene3D" id="2.180.10.10">
    <property type="entry name" value="RHS repeat-associated core"/>
    <property type="match status" value="2"/>
</dbReference>
<dbReference type="EMBL" id="AP022853">
    <property type="protein sequence ID" value="BCB27722.1"/>
    <property type="molecule type" value="Genomic_DNA"/>
</dbReference>
<proteinExistence type="predicted"/>
<dbReference type="InterPro" id="IPR006530">
    <property type="entry name" value="YD"/>
</dbReference>
<keyword evidence="6" id="KW-1185">Reference proteome</keyword>
<dbReference type="InterPro" id="IPR056823">
    <property type="entry name" value="TEN-like_YD-shell"/>
</dbReference>
<organism evidence="5 6">
    <name type="scientific">Sulfurimicrobium lacus</name>
    <dbReference type="NCBI Taxonomy" id="2715678"/>
    <lineage>
        <taxon>Bacteria</taxon>
        <taxon>Pseudomonadati</taxon>
        <taxon>Pseudomonadota</taxon>
        <taxon>Betaproteobacteria</taxon>
        <taxon>Nitrosomonadales</taxon>
        <taxon>Sulfuricellaceae</taxon>
        <taxon>Sulfurimicrobium</taxon>
    </lineage>
</organism>
<dbReference type="Proteomes" id="UP000502260">
    <property type="component" value="Chromosome"/>
</dbReference>
<evidence type="ECO:0000259" key="3">
    <source>
        <dbReference type="Pfam" id="PF20148"/>
    </source>
</evidence>
<dbReference type="Pfam" id="PF05593">
    <property type="entry name" value="RHS_repeat"/>
    <property type="match status" value="3"/>
</dbReference>
<dbReference type="Pfam" id="PF20148">
    <property type="entry name" value="DUF6531"/>
    <property type="match status" value="1"/>
</dbReference>
<dbReference type="PANTHER" id="PTHR32305">
    <property type="match status" value="1"/>
</dbReference>
<protein>
    <recommendedName>
        <fullName evidence="7">Type IV secretion protein Rhs</fullName>
    </recommendedName>
</protein>
<dbReference type="PANTHER" id="PTHR32305:SF15">
    <property type="entry name" value="PROTEIN RHSA-RELATED"/>
    <property type="match status" value="1"/>
</dbReference>
<evidence type="ECO:0000313" key="5">
    <source>
        <dbReference type="EMBL" id="BCB27722.1"/>
    </source>
</evidence>
<feature type="domain" description="DUF6531" evidence="3">
    <location>
        <begin position="214"/>
        <end position="267"/>
    </location>
</feature>
<reference evidence="6" key="1">
    <citation type="submission" date="2020-03" db="EMBL/GenBank/DDBJ databases">
        <title>Complete genome sequence of sulfur-oxidizing bacterium skT11.</title>
        <authorList>
            <person name="Kanda M."/>
            <person name="Kojima H."/>
            <person name="Fukui M."/>
        </authorList>
    </citation>
    <scope>NUCLEOTIDE SEQUENCE [LARGE SCALE GENOMIC DNA]</scope>
    <source>
        <strain evidence="6">skT11</strain>
    </source>
</reference>